<dbReference type="InterPro" id="IPR043266">
    <property type="entry name" value="RHO_NdoB-like_C"/>
</dbReference>
<dbReference type="SUPFAM" id="SSF55961">
    <property type="entry name" value="Bet v1-like"/>
    <property type="match status" value="1"/>
</dbReference>
<keyword evidence="8" id="KW-0411">Iron-sulfur</keyword>
<evidence type="ECO:0000256" key="8">
    <source>
        <dbReference type="ARBA" id="ARBA00023014"/>
    </source>
</evidence>
<keyword evidence="6" id="KW-0560">Oxidoreductase</keyword>
<dbReference type="PROSITE" id="PS00570">
    <property type="entry name" value="RING_HYDROXYL_ALPHA"/>
    <property type="match status" value="1"/>
</dbReference>
<dbReference type="GO" id="GO:0051213">
    <property type="term" value="F:dioxygenase activity"/>
    <property type="evidence" value="ECO:0007669"/>
    <property type="project" value="UniProtKB-KW"/>
</dbReference>
<dbReference type="OrthoDB" id="5243643at2"/>
<evidence type="ECO:0000313" key="12">
    <source>
        <dbReference type="Proteomes" id="UP000198282"/>
    </source>
</evidence>
<keyword evidence="7" id="KW-0408">Iron</keyword>
<dbReference type="Proteomes" id="UP000198282">
    <property type="component" value="Unassembled WGS sequence"/>
</dbReference>
<accession>A0A239CZI3</accession>
<keyword evidence="9" id="KW-0520">NAD</keyword>
<comment type="similarity">
    <text evidence="1">Belongs to the bacterial ring-hydroxylating dioxygenase alpha subunit family.</text>
</comment>
<proteinExistence type="inferred from homology"/>
<evidence type="ECO:0000313" key="11">
    <source>
        <dbReference type="EMBL" id="SNS25349.1"/>
    </source>
</evidence>
<dbReference type="PROSITE" id="PS51296">
    <property type="entry name" value="RIESKE"/>
    <property type="match status" value="1"/>
</dbReference>
<dbReference type="InterPro" id="IPR001663">
    <property type="entry name" value="Rng_hydr_dOase-A"/>
</dbReference>
<dbReference type="CDD" id="cd08881">
    <property type="entry name" value="RHO_alpha_C_NDO-like"/>
    <property type="match status" value="1"/>
</dbReference>
<dbReference type="GO" id="GO:0016705">
    <property type="term" value="F:oxidoreductase activity, acting on paired donors, with incorporation or reduction of molecular oxygen"/>
    <property type="evidence" value="ECO:0007669"/>
    <property type="project" value="UniProtKB-ARBA"/>
</dbReference>
<sequence>MTTLPETAERLHQTVLPEEGLIPAYIHTDPDVYRLEMQRLFGRTWLFVAHESEIPAPGDFVVRDMGEANVIVSRGDDGTVRVFLNSCRHRGMKLACEDMGNGPSWRCPYHGFTFRNDGSFLGAPYQRFAYTEGLERDALRLLEARSESYKGLIFATWNQASEPLVDFLGSMAWYLDILVGRAEFEVVGTPQRWIVPTAWKLPAENFASDAYHTATTHAFLAKLGLVSGVDFGRVGYHVDAGNGHGLGIGVQEDGPWYPAELRPEYERNLSADQLALLDRIKNFHGNVFPNLSFLIPNVIEFGGRRVTGMTLRQWQPIGPDRIQAWSWHLVEKQAPQWWKELGRKAYVQTFGTSGMLEQDDTENWEAQTRNSQVALTLEEPVVLHYGMGLDREPMKDFPGLGTVYDGKFNEAAARSFYRRWLDTVAGEEK</sequence>
<dbReference type="Gene3D" id="3.90.380.10">
    <property type="entry name" value="Naphthalene 1,2-dioxygenase Alpha Subunit, Chain A, domain 1"/>
    <property type="match status" value="1"/>
</dbReference>
<dbReference type="InterPro" id="IPR015881">
    <property type="entry name" value="ARHD_Rieske_2Fe_2S"/>
</dbReference>
<evidence type="ECO:0000256" key="7">
    <source>
        <dbReference type="ARBA" id="ARBA00023004"/>
    </source>
</evidence>
<keyword evidence="12" id="KW-1185">Reference proteome</keyword>
<dbReference type="AlphaFoldDB" id="A0A239CZI3"/>
<dbReference type="PANTHER" id="PTHR43756">
    <property type="entry name" value="CHOLINE MONOOXYGENASE, CHLOROPLASTIC"/>
    <property type="match status" value="1"/>
</dbReference>
<dbReference type="GO" id="GO:0004497">
    <property type="term" value="F:monooxygenase activity"/>
    <property type="evidence" value="ECO:0007669"/>
    <property type="project" value="UniProtKB-ARBA"/>
</dbReference>
<evidence type="ECO:0000256" key="2">
    <source>
        <dbReference type="ARBA" id="ARBA00022714"/>
    </source>
</evidence>
<dbReference type="EMBL" id="FZOD01000006">
    <property type="protein sequence ID" value="SNS25349.1"/>
    <property type="molecule type" value="Genomic_DNA"/>
</dbReference>
<evidence type="ECO:0000256" key="1">
    <source>
        <dbReference type="ARBA" id="ARBA00008751"/>
    </source>
</evidence>
<evidence type="ECO:0000256" key="3">
    <source>
        <dbReference type="ARBA" id="ARBA00022723"/>
    </source>
</evidence>
<evidence type="ECO:0000256" key="4">
    <source>
        <dbReference type="ARBA" id="ARBA00022797"/>
    </source>
</evidence>
<dbReference type="Pfam" id="PF00355">
    <property type="entry name" value="Rieske"/>
    <property type="match status" value="1"/>
</dbReference>
<keyword evidence="4" id="KW-0058">Aromatic hydrocarbons catabolism</keyword>
<keyword evidence="3" id="KW-0479">Metal-binding</keyword>
<dbReference type="InterPro" id="IPR015879">
    <property type="entry name" value="Ring_hydroxy_dOase_asu_C_dom"/>
</dbReference>
<protein>
    <submittedName>
        <fullName evidence="11">Phenylpropionate dioxygenase, large terminal subunit</fullName>
    </submittedName>
</protein>
<dbReference type="SUPFAM" id="SSF50022">
    <property type="entry name" value="ISP domain"/>
    <property type="match status" value="1"/>
</dbReference>
<evidence type="ECO:0000256" key="9">
    <source>
        <dbReference type="ARBA" id="ARBA00023027"/>
    </source>
</evidence>
<gene>
    <name evidence="11" type="ORF">SAMN05216276_1006170</name>
</gene>
<keyword evidence="5 11" id="KW-0223">Dioxygenase</keyword>
<dbReference type="Pfam" id="PF00848">
    <property type="entry name" value="Ring_hydroxyl_A"/>
    <property type="match status" value="1"/>
</dbReference>
<dbReference type="InterPro" id="IPR036922">
    <property type="entry name" value="Rieske_2Fe-2S_sf"/>
</dbReference>
<name>A0A239CZI3_9ACTN</name>
<dbReference type="RefSeq" id="WP_089206693.1">
    <property type="nucleotide sequence ID" value="NZ_FZOD01000006.1"/>
</dbReference>
<dbReference type="PANTHER" id="PTHR43756:SF1">
    <property type="entry name" value="3-PHENYLPROPIONATE_CINNAMIC ACID DIOXYGENASE SUBUNIT ALPHA"/>
    <property type="match status" value="1"/>
</dbReference>
<keyword evidence="2" id="KW-0001">2Fe-2S</keyword>
<organism evidence="11 12">
    <name type="scientific">Streptosporangium subroseum</name>
    <dbReference type="NCBI Taxonomy" id="106412"/>
    <lineage>
        <taxon>Bacteria</taxon>
        <taxon>Bacillati</taxon>
        <taxon>Actinomycetota</taxon>
        <taxon>Actinomycetes</taxon>
        <taxon>Streptosporangiales</taxon>
        <taxon>Streptosporangiaceae</taxon>
        <taxon>Streptosporangium</taxon>
    </lineage>
</organism>
<dbReference type="InterPro" id="IPR017941">
    <property type="entry name" value="Rieske_2Fe-2S"/>
</dbReference>
<evidence type="ECO:0000256" key="6">
    <source>
        <dbReference type="ARBA" id="ARBA00023002"/>
    </source>
</evidence>
<evidence type="ECO:0000256" key="5">
    <source>
        <dbReference type="ARBA" id="ARBA00022964"/>
    </source>
</evidence>
<dbReference type="PRINTS" id="PR00090">
    <property type="entry name" value="RNGDIOXGNASE"/>
</dbReference>
<dbReference type="Gene3D" id="2.102.10.10">
    <property type="entry name" value="Rieske [2Fe-2S] iron-sulphur domain"/>
    <property type="match status" value="1"/>
</dbReference>
<dbReference type="GO" id="GO:0005506">
    <property type="term" value="F:iron ion binding"/>
    <property type="evidence" value="ECO:0007669"/>
    <property type="project" value="InterPro"/>
</dbReference>
<feature type="domain" description="Rieske" evidence="10">
    <location>
        <begin position="45"/>
        <end position="127"/>
    </location>
</feature>
<reference evidence="11 12" key="1">
    <citation type="submission" date="2017-06" db="EMBL/GenBank/DDBJ databases">
        <authorList>
            <person name="Kim H.J."/>
            <person name="Triplett B.A."/>
        </authorList>
    </citation>
    <scope>NUCLEOTIDE SEQUENCE [LARGE SCALE GENOMIC DNA]</scope>
    <source>
        <strain evidence="11 12">CGMCC 4.2132</strain>
    </source>
</reference>
<evidence type="ECO:0000259" key="10">
    <source>
        <dbReference type="PROSITE" id="PS51296"/>
    </source>
</evidence>
<dbReference type="GO" id="GO:0051537">
    <property type="term" value="F:2 iron, 2 sulfur cluster binding"/>
    <property type="evidence" value="ECO:0007669"/>
    <property type="project" value="UniProtKB-KW"/>
</dbReference>